<reference evidence="2" key="2">
    <citation type="submission" date="2022-12" db="EMBL/GenBank/DDBJ databases">
        <authorList>
            <person name="Sun Q."/>
            <person name="Kim S."/>
        </authorList>
    </citation>
    <scope>NUCLEOTIDE SEQUENCE</scope>
    <source>
        <strain evidence="2">KCTC 12343</strain>
    </source>
</reference>
<gene>
    <name evidence="2" type="ORF">GCM10007387_57790</name>
</gene>
<evidence type="ECO:0000313" key="3">
    <source>
        <dbReference type="Proteomes" id="UP000628442"/>
    </source>
</evidence>
<comment type="caution">
    <text evidence="2">The sequence shown here is derived from an EMBL/GenBank/DDBJ whole genome shotgun (WGS) entry which is preliminary data.</text>
</comment>
<dbReference type="Proteomes" id="UP000628442">
    <property type="component" value="Unassembled WGS sequence"/>
</dbReference>
<feature type="region of interest" description="Disordered" evidence="1">
    <location>
        <begin position="1"/>
        <end position="56"/>
    </location>
</feature>
<organism evidence="2 3">
    <name type="scientific">Pseudoduganella albidiflava</name>
    <dbReference type="NCBI Taxonomy" id="321983"/>
    <lineage>
        <taxon>Bacteria</taxon>
        <taxon>Pseudomonadati</taxon>
        <taxon>Pseudomonadota</taxon>
        <taxon>Betaproteobacteria</taxon>
        <taxon>Burkholderiales</taxon>
        <taxon>Oxalobacteraceae</taxon>
        <taxon>Telluria group</taxon>
        <taxon>Pseudoduganella</taxon>
    </lineage>
</organism>
<dbReference type="EMBL" id="BMWV01000023">
    <property type="protein sequence ID" value="GGY68050.1"/>
    <property type="molecule type" value="Genomic_DNA"/>
</dbReference>
<evidence type="ECO:0000256" key="1">
    <source>
        <dbReference type="SAM" id="MobiDB-lite"/>
    </source>
</evidence>
<feature type="compositionally biased region" description="Basic and acidic residues" evidence="1">
    <location>
        <begin position="46"/>
        <end position="56"/>
    </location>
</feature>
<protein>
    <submittedName>
        <fullName evidence="2">Uncharacterized protein</fullName>
    </submittedName>
</protein>
<reference evidence="2" key="1">
    <citation type="journal article" date="2014" name="Int. J. Syst. Evol. Microbiol.">
        <title>Complete genome sequence of Corynebacterium casei LMG S-19264T (=DSM 44701T), isolated from a smear-ripened cheese.</title>
        <authorList>
            <consortium name="US DOE Joint Genome Institute (JGI-PGF)"/>
            <person name="Walter F."/>
            <person name="Albersmeier A."/>
            <person name="Kalinowski J."/>
            <person name="Ruckert C."/>
        </authorList>
    </citation>
    <scope>NUCLEOTIDE SEQUENCE</scope>
    <source>
        <strain evidence="2">KCTC 12343</strain>
    </source>
</reference>
<accession>A0AA87Y4X3</accession>
<dbReference type="RefSeq" id="WP_165497769.1">
    <property type="nucleotide sequence ID" value="NZ_BMWV01000023.1"/>
</dbReference>
<dbReference type="AlphaFoldDB" id="A0AA87Y4X3"/>
<evidence type="ECO:0000313" key="2">
    <source>
        <dbReference type="EMBL" id="GGY68050.1"/>
    </source>
</evidence>
<sequence>MKTNERTVDAAVADSARANPAPIAPPEPQRGGSYLRDPVTGALTQRDVEPTQSIKE</sequence>
<proteinExistence type="predicted"/>
<name>A0AA87Y4X3_9BURK</name>